<dbReference type="InterPro" id="IPR000531">
    <property type="entry name" value="Beta-barrel_TonB"/>
</dbReference>
<keyword evidence="10" id="KW-0675">Receptor</keyword>
<organism evidence="10 11">
    <name type="scientific">Pseudopedobacter saltans</name>
    <dbReference type="NCBI Taxonomy" id="151895"/>
    <lineage>
        <taxon>Bacteria</taxon>
        <taxon>Pseudomonadati</taxon>
        <taxon>Bacteroidota</taxon>
        <taxon>Sphingobacteriia</taxon>
        <taxon>Sphingobacteriales</taxon>
        <taxon>Sphingobacteriaceae</taxon>
        <taxon>Pseudopedobacter</taxon>
    </lineage>
</organism>
<dbReference type="EMBL" id="QFOI01000265">
    <property type="protein sequence ID" value="PZP45378.1"/>
    <property type="molecule type" value="Genomic_DNA"/>
</dbReference>
<dbReference type="SUPFAM" id="SSF56935">
    <property type="entry name" value="Porins"/>
    <property type="match status" value="1"/>
</dbReference>
<evidence type="ECO:0000256" key="8">
    <source>
        <dbReference type="PROSITE-ProRule" id="PRU01360"/>
    </source>
</evidence>
<evidence type="ECO:0000313" key="11">
    <source>
        <dbReference type="Proteomes" id="UP000249645"/>
    </source>
</evidence>
<evidence type="ECO:0000256" key="3">
    <source>
        <dbReference type="ARBA" id="ARBA00022452"/>
    </source>
</evidence>
<keyword evidence="7 8" id="KW-0998">Cell outer membrane</keyword>
<dbReference type="PROSITE" id="PS52016">
    <property type="entry name" value="TONB_DEPENDENT_REC_3"/>
    <property type="match status" value="1"/>
</dbReference>
<evidence type="ECO:0000256" key="2">
    <source>
        <dbReference type="ARBA" id="ARBA00022448"/>
    </source>
</evidence>
<dbReference type="InterPro" id="IPR023996">
    <property type="entry name" value="TonB-dep_OMP_SusC/RagA"/>
</dbReference>
<evidence type="ECO:0000256" key="1">
    <source>
        <dbReference type="ARBA" id="ARBA00004571"/>
    </source>
</evidence>
<dbReference type="NCBIfam" id="TIGR04056">
    <property type="entry name" value="OMP_RagA_SusC"/>
    <property type="match status" value="1"/>
</dbReference>
<dbReference type="Gene3D" id="2.40.170.20">
    <property type="entry name" value="TonB-dependent receptor, beta-barrel domain"/>
    <property type="match status" value="1"/>
</dbReference>
<evidence type="ECO:0000256" key="5">
    <source>
        <dbReference type="ARBA" id="ARBA00023077"/>
    </source>
</evidence>
<comment type="similarity">
    <text evidence="8">Belongs to the TonB-dependent receptor family.</text>
</comment>
<keyword evidence="5" id="KW-0798">TonB box</keyword>
<keyword evidence="3 8" id="KW-1134">Transmembrane beta strand</keyword>
<dbReference type="GO" id="GO:0009279">
    <property type="term" value="C:cell outer membrane"/>
    <property type="evidence" value="ECO:0007669"/>
    <property type="project" value="UniProtKB-SubCell"/>
</dbReference>
<dbReference type="InterPro" id="IPR036942">
    <property type="entry name" value="Beta-barrel_TonB_sf"/>
</dbReference>
<reference evidence="10 11" key="1">
    <citation type="submission" date="2017-11" db="EMBL/GenBank/DDBJ databases">
        <title>Infants hospitalized years apart are colonized by the same room-sourced microbial strains.</title>
        <authorList>
            <person name="Brooks B."/>
            <person name="Olm M.R."/>
            <person name="Firek B.A."/>
            <person name="Baker R."/>
            <person name="Thomas B.C."/>
            <person name="Morowitz M.J."/>
            <person name="Banfield J.F."/>
        </authorList>
    </citation>
    <scope>NUCLEOTIDE SEQUENCE [LARGE SCALE GENOMIC DNA]</scope>
    <source>
        <strain evidence="10">S2_009_000_R2_76</strain>
    </source>
</reference>
<comment type="subcellular location">
    <subcellularLocation>
        <location evidence="1 8">Cell outer membrane</location>
        <topology evidence="1 8">Multi-pass membrane protein</topology>
    </subcellularLocation>
</comment>
<protein>
    <submittedName>
        <fullName evidence="10">TonB-dependent receptor</fullName>
    </submittedName>
</protein>
<keyword evidence="2 8" id="KW-0813">Transport</keyword>
<comment type="caution">
    <text evidence="10">The sequence shown here is derived from an EMBL/GenBank/DDBJ whole genome shotgun (WGS) entry which is preliminary data.</text>
</comment>
<name>A0A2W5EQ24_9SPHI</name>
<feature type="domain" description="TonB-dependent receptor-like beta-barrel" evidence="9">
    <location>
        <begin position="158"/>
        <end position="722"/>
    </location>
</feature>
<dbReference type="AlphaFoldDB" id="A0A2W5EQ24"/>
<evidence type="ECO:0000259" key="9">
    <source>
        <dbReference type="Pfam" id="PF00593"/>
    </source>
</evidence>
<keyword evidence="4 8" id="KW-0812">Transmembrane</keyword>
<feature type="non-terminal residue" evidence="10">
    <location>
        <position position="1"/>
    </location>
</feature>
<evidence type="ECO:0000256" key="4">
    <source>
        <dbReference type="ARBA" id="ARBA00022692"/>
    </source>
</evidence>
<sequence length="769" mass="86188">SRAANGVIIVTTKRGKAGKSNININSEYGIGHYTKLWDLVTGPQHAQILNEEYVNDGGSASTIPYPNIDSVGTYDRLHLIFRNANQTVNNISISGGNEKTKFYLGGDFTSQQSILKLQDFQRWGFRSNIDHTFSKRLSFGSSISYSRTKRSLSPNGDTGGILNTGLHTPTLTPIFTADGGYNRSERFNNPYVLFDNNNDHAYGAHLIANAYLKWKLIDHLEFKSSWSIDDNNYHEFVYYNANLTQGKSTNGSATDSRTTNTRYIGEQTLNYNNSFNGGKHIISAFLGNTLQKNKYENATIRGTYFPSTSFSAISAAATVTGTTTGTINSGLISYFGGLNYTFDQKYVVDANVRRDASSKFGSNNRWANFPSFGVAWLLGKEHFIQDKLMFIDQLKLKASLGWTGNQEINDFASIATWQGGSNYNGQSGISPLQLGNSNLKWETTRQWDLGLEAAVLKNRITFTFDYYNKSTYNLLLSVPVPAKSGFTSIYENQGAVSNKGVEFQINSVNIQTKDFQWTSFFNIAHNVNKVTKLETPFTQYNRDWVRLQQGYSMYSFWLYKQLYVDPQTGNAVYEDVNKDGKITTDDRQIVGNAFPKIYGGLGNNLSYKNFDFNVFVYYSSGNKVLNMNRYFQEHAGDRGTSWSMQASMLRAWQKPGDITDIPRITTKVNEDGSYNHNFASSRFMEDASFVRVKNITLGYSLPNELLARTSFTKVRAYLNVTNPFTITNYSGADPEVNVAQGSNNGTVQGLDFSMPPHPRVITFGINVGF</sequence>
<proteinExistence type="inferred from homology"/>
<evidence type="ECO:0000256" key="7">
    <source>
        <dbReference type="ARBA" id="ARBA00023237"/>
    </source>
</evidence>
<evidence type="ECO:0000256" key="6">
    <source>
        <dbReference type="ARBA" id="ARBA00023136"/>
    </source>
</evidence>
<gene>
    <name evidence="10" type="ORF">DI598_13285</name>
</gene>
<keyword evidence="6 8" id="KW-0472">Membrane</keyword>
<dbReference type="InterPro" id="IPR039426">
    <property type="entry name" value="TonB-dep_rcpt-like"/>
</dbReference>
<dbReference type="Proteomes" id="UP000249645">
    <property type="component" value="Unassembled WGS sequence"/>
</dbReference>
<dbReference type="Pfam" id="PF00593">
    <property type="entry name" value="TonB_dep_Rec_b-barrel"/>
    <property type="match status" value="1"/>
</dbReference>
<accession>A0A2W5EQ24</accession>
<evidence type="ECO:0000313" key="10">
    <source>
        <dbReference type="EMBL" id="PZP45378.1"/>
    </source>
</evidence>